<dbReference type="PANTHER" id="PTHR11035:SF3">
    <property type="entry name" value="VERY-LONG-CHAIN (3R)-3-HYDROXYACYL-COA DEHYDRATASE"/>
    <property type="match status" value="1"/>
</dbReference>
<keyword evidence="10 14" id="KW-0472">Membrane</keyword>
<evidence type="ECO:0000256" key="2">
    <source>
        <dbReference type="ARBA" id="ARBA00005194"/>
    </source>
</evidence>
<sequence>MSSLYPLPFNEQLIFFYNTASATLWFCCFGRFLILLPLVGRKFLPGGIADFFHVVCVLPLIGSILIRGALNTKWKLSSLWSLSNGLKMVWICYGVIFPHPKIAKHTSYSLLITAWCLQYFIHYSYHAFRIKTKRSPHFLFWLEYNNFYLTYPLGLVAEMILLFLSLAFVEENSLYDYVLKSAFLAYIPVAYFAWGHLQERKKVKYTEIMNKRNISRVRNSQDPVGTTATSVELREM</sequence>
<proteinExistence type="inferred from homology"/>
<dbReference type="AlphaFoldDB" id="M3J8U7"/>
<keyword evidence="16" id="KW-1185">Reference proteome</keyword>
<keyword evidence="6 14" id="KW-0812">Transmembrane</keyword>
<dbReference type="PANTHER" id="PTHR11035">
    <property type="entry name" value="VERY-LONG-CHAIN (3R)-3-HYDROXYACYL-COA DEHYDRATASE"/>
    <property type="match status" value="1"/>
</dbReference>
<dbReference type="GO" id="GO:0005789">
    <property type="term" value="C:endoplasmic reticulum membrane"/>
    <property type="evidence" value="ECO:0007669"/>
    <property type="project" value="UniProtKB-SubCell"/>
</dbReference>
<feature type="transmembrane region" description="Helical" evidence="14">
    <location>
        <begin position="148"/>
        <end position="168"/>
    </location>
</feature>
<evidence type="ECO:0000256" key="14">
    <source>
        <dbReference type="RuleBase" id="RU363109"/>
    </source>
</evidence>
<dbReference type="OrthoDB" id="46988at2759"/>
<protein>
    <recommendedName>
        <fullName evidence="4 14">Very-long-chain (3R)-3-hydroxyacyl-CoA dehydratase</fullName>
        <ecNumber evidence="4 14">4.2.1.134</ecNumber>
    </recommendedName>
</protein>
<evidence type="ECO:0000256" key="5">
    <source>
        <dbReference type="ARBA" id="ARBA00022516"/>
    </source>
</evidence>
<keyword evidence="5 14" id="KW-0444">Lipid biosynthesis</keyword>
<feature type="transmembrane region" description="Helical" evidence="14">
    <location>
        <begin position="174"/>
        <end position="194"/>
    </location>
</feature>
<evidence type="ECO:0000256" key="13">
    <source>
        <dbReference type="ARBA" id="ARBA00036671"/>
    </source>
</evidence>
<comment type="caution">
    <text evidence="15">The sequence shown here is derived from an EMBL/GenBank/DDBJ whole genome shotgun (WGS) entry which is preliminary data.</text>
</comment>
<dbReference type="OMA" id="PKIAKHT"/>
<dbReference type="GO" id="GO:0042761">
    <property type="term" value="P:very long-chain fatty acid biosynthetic process"/>
    <property type="evidence" value="ECO:0007669"/>
    <property type="project" value="TreeGrafter"/>
</dbReference>
<evidence type="ECO:0000256" key="11">
    <source>
        <dbReference type="ARBA" id="ARBA00023160"/>
    </source>
</evidence>
<evidence type="ECO:0000256" key="3">
    <source>
        <dbReference type="ARBA" id="ARBA00007811"/>
    </source>
</evidence>
<evidence type="ECO:0000256" key="8">
    <source>
        <dbReference type="ARBA" id="ARBA00022989"/>
    </source>
</evidence>
<keyword evidence="14" id="KW-0256">Endoplasmic reticulum</keyword>
<keyword evidence="7 14" id="KW-0276">Fatty acid metabolism</keyword>
<keyword evidence="8 14" id="KW-1133">Transmembrane helix</keyword>
<evidence type="ECO:0000313" key="15">
    <source>
        <dbReference type="EMBL" id="EMG48518.1"/>
    </source>
</evidence>
<evidence type="ECO:0000256" key="10">
    <source>
        <dbReference type="ARBA" id="ARBA00023136"/>
    </source>
</evidence>
<accession>M3J8U7</accession>
<gene>
    <name evidence="15" type="ORF">G210_0898</name>
</gene>
<name>M3J8U7_CANMX</name>
<dbReference type="InterPro" id="IPR007482">
    <property type="entry name" value="Tyr_Pase-like_PTPLA"/>
</dbReference>
<comment type="pathway">
    <text evidence="2 14">Lipid metabolism; fatty acid biosynthesis.</text>
</comment>
<keyword evidence="12 14" id="KW-0456">Lyase</keyword>
<comment type="function">
    <text evidence="14">Catalyzes the third of the four reactions of the long-chain fatty acids elongation cycle. This endoplasmic reticulum-bound enzymatic process, allows the addition of two carbons to the chain of long- and very long-chain fatty acids/VLCFAs per cycle. This enzyme catalyzes the dehydration of the 3-hydroxyacyl-CoA intermediate into trans-2,3-enoyl-CoA, within each cycle of fatty acid elongation. Thereby, it participates to the production of VLCFAs of different chain lengths that are involved in multiple biological processes as precursors of membrane lipids and lipid mediators.</text>
</comment>
<dbReference type="GO" id="GO:0102158">
    <property type="term" value="F:very-long-chain (3R)-3-hydroxyacyl-CoA dehydratase activity"/>
    <property type="evidence" value="ECO:0007669"/>
    <property type="project" value="UniProtKB-EC"/>
</dbReference>
<dbReference type="eggNOG" id="ENOG502SF4K">
    <property type="taxonomic scope" value="Eukaryota"/>
</dbReference>
<evidence type="ECO:0000256" key="9">
    <source>
        <dbReference type="ARBA" id="ARBA00023098"/>
    </source>
</evidence>
<dbReference type="Pfam" id="PF04387">
    <property type="entry name" value="PTPLA"/>
    <property type="match status" value="1"/>
</dbReference>
<evidence type="ECO:0000313" key="16">
    <source>
        <dbReference type="Proteomes" id="UP000011777"/>
    </source>
</evidence>
<feature type="transmembrane region" description="Helical" evidence="14">
    <location>
        <begin position="15"/>
        <end position="39"/>
    </location>
</feature>
<dbReference type="GO" id="GO:0030148">
    <property type="term" value="P:sphingolipid biosynthetic process"/>
    <property type="evidence" value="ECO:0007669"/>
    <property type="project" value="TreeGrafter"/>
</dbReference>
<evidence type="ECO:0000256" key="1">
    <source>
        <dbReference type="ARBA" id="ARBA00004141"/>
    </source>
</evidence>
<comment type="subcellular location">
    <subcellularLocation>
        <location evidence="14">Endoplasmic reticulum membrane</location>
        <topology evidence="14">Multi-pass membrane protein</topology>
    </subcellularLocation>
    <subcellularLocation>
        <location evidence="1">Membrane</location>
        <topology evidence="1">Multi-pass membrane protein</topology>
    </subcellularLocation>
</comment>
<dbReference type="EMBL" id="AOGT01001078">
    <property type="protein sequence ID" value="EMG48518.1"/>
    <property type="molecule type" value="Genomic_DNA"/>
</dbReference>
<feature type="transmembrane region" description="Helical" evidence="14">
    <location>
        <begin position="108"/>
        <end position="128"/>
    </location>
</feature>
<organism evidence="15 16">
    <name type="scientific">Candida maltosa (strain Xu316)</name>
    <name type="common">Yeast</name>
    <dbReference type="NCBI Taxonomy" id="1245528"/>
    <lineage>
        <taxon>Eukaryota</taxon>
        <taxon>Fungi</taxon>
        <taxon>Dikarya</taxon>
        <taxon>Ascomycota</taxon>
        <taxon>Saccharomycotina</taxon>
        <taxon>Pichiomycetes</taxon>
        <taxon>Debaryomycetaceae</taxon>
        <taxon>Candida/Lodderomyces clade</taxon>
        <taxon>Candida</taxon>
    </lineage>
</organism>
<evidence type="ECO:0000256" key="12">
    <source>
        <dbReference type="ARBA" id="ARBA00023239"/>
    </source>
</evidence>
<comment type="similarity">
    <text evidence="3 14">Belongs to the very long-chain fatty acids dehydratase HACD family.</text>
</comment>
<dbReference type="GO" id="GO:0030497">
    <property type="term" value="P:fatty acid elongation"/>
    <property type="evidence" value="ECO:0007669"/>
    <property type="project" value="TreeGrafter"/>
</dbReference>
<dbReference type="EC" id="4.2.1.134" evidence="4 14"/>
<reference evidence="15 16" key="1">
    <citation type="submission" date="2013-02" db="EMBL/GenBank/DDBJ databases">
        <title>Genome sequence of Candida maltosa Xu316, a potential industrial strain for xylitol and ethanol production.</title>
        <authorList>
            <person name="Yu J."/>
            <person name="Wang Q."/>
            <person name="Geng X."/>
            <person name="Bao W."/>
            <person name="He P."/>
            <person name="Cai J."/>
        </authorList>
    </citation>
    <scope>NUCLEOTIDE SEQUENCE [LARGE SCALE GENOMIC DNA]</scope>
    <source>
        <strain evidence="16">Xu316</strain>
    </source>
</reference>
<evidence type="ECO:0000256" key="4">
    <source>
        <dbReference type="ARBA" id="ARBA00013122"/>
    </source>
</evidence>
<feature type="transmembrane region" description="Helical" evidence="14">
    <location>
        <begin position="51"/>
        <end position="70"/>
    </location>
</feature>
<dbReference type="UniPathway" id="UPA00094"/>
<dbReference type="Proteomes" id="UP000011777">
    <property type="component" value="Unassembled WGS sequence"/>
</dbReference>
<dbReference type="STRING" id="1245528.M3J8U7"/>
<comment type="catalytic activity">
    <reaction evidence="13 14">
        <text>a very-long-chain (3R)-3-hydroxyacyl-CoA = a very-long-chain (2E)-enoyl-CoA + H2O</text>
        <dbReference type="Rhea" id="RHEA:45812"/>
        <dbReference type="ChEBI" id="CHEBI:15377"/>
        <dbReference type="ChEBI" id="CHEBI:83728"/>
        <dbReference type="ChEBI" id="CHEBI:85440"/>
        <dbReference type="EC" id="4.2.1.134"/>
    </reaction>
</comment>
<dbReference type="HOGENOM" id="CLU_1209709_0_0_1"/>
<evidence type="ECO:0000256" key="7">
    <source>
        <dbReference type="ARBA" id="ARBA00022832"/>
    </source>
</evidence>
<keyword evidence="11 14" id="KW-0275">Fatty acid biosynthesis</keyword>
<evidence type="ECO:0000256" key="6">
    <source>
        <dbReference type="ARBA" id="ARBA00022692"/>
    </source>
</evidence>
<keyword evidence="9 14" id="KW-0443">Lipid metabolism</keyword>